<dbReference type="GO" id="GO:0005829">
    <property type="term" value="C:cytosol"/>
    <property type="evidence" value="ECO:0007669"/>
    <property type="project" value="UniProtKB-SubCell"/>
</dbReference>
<dbReference type="GO" id="GO:0004853">
    <property type="term" value="F:uroporphyrinogen decarboxylase activity"/>
    <property type="evidence" value="ECO:0007669"/>
    <property type="project" value="UniProtKB-UniRule"/>
</dbReference>
<proteinExistence type="inferred from homology"/>
<dbReference type="EMBL" id="LACI01000127">
    <property type="protein sequence ID" value="KJU87532.1"/>
    <property type="molecule type" value="Genomic_DNA"/>
</dbReference>
<gene>
    <name evidence="10" type="primary">hemE</name>
    <name evidence="15" type="ORF">MBAV_000274</name>
</gene>
<evidence type="ECO:0000256" key="8">
    <source>
        <dbReference type="ARBA" id="ARBA00023239"/>
    </source>
</evidence>
<dbReference type="CDD" id="cd00717">
    <property type="entry name" value="URO-D"/>
    <property type="match status" value="1"/>
</dbReference>
<dbReference type="PANTHER" id="PTHR21091">
    <property type="entry name" value="METHYLTETRAHYDROFOLATE:HOMOCYSTEINE METHYLTRANSFERASE RELATED"/>
    <property type="match status" value="1"/>
</dbReference>
<evidence type="ECO:0000256" key="1">
    <source>
        <dbReference type="ARBA" id="ARBA00004514"/>
    </source>
</evidence>
<evidence type="ECO:0000256" key="6">
    <source>
        <dbReference type="ARBA" id="ARBA00022490"/>
    </source>
</evidence>
<dbReference type="NCBIfam" id="TIGR01464">
    <property type="entry name" value="hemE"/>
    <property type="match status" value="1"/>
</dbReference>
<dbReference type="AlphaFoldDB" id="A0A0F3H0B0"/>
<comment type="caution">
    <text evidence="15">The sequence shown here is derived from an EMBL/GenBank/DDBJ whole genome shotgun (WGS) entry which is preliminary data.</text>
</comment>
<protein>
    <recommendedName>
        <fullName evidence="5 10">Uroporphyrinogen decarboxylase</fullName>
        <shortName evidence="10">UPD</shortName>
        <shortName evidence="10">URO-D</shortName>
        <ecNumber evidence="5 10">4.1.1.37</ecNumber>
    </recommendedName>
</protein>
<comment type="subunit">
    <text evidence="4 10">Homodimer.</text>
</comment>
<sequence length="344" mass="37918">MEHTMNDAFLRACRGERTPFTPVWIMRQAGRYLPQYQKIRADVDFLTLCKTPELAAAVTRQPVDILGVDAAILFSDILIPTEKMGLELHFPETGGPAFKNPVRDMAAAKLLRVIQPQEDVPYVLETIKLLVADLSVPLIGFAGAPFTVLTYMVEGGSSKHFIHTKKMMHTNPNLFNAIMGTITQSTIVYLTAQVEAGVHALQLFDTWAGVLSATDYRNWVFPYVKKTINALKPLGVPIIYFVNNCAGLLHIATDSGADVIGVDWRIDIDDAINRSRQMPIQGNLDPCVLFSTRPYIQIAAKSIVLKASGARGHIFNLGHGILPETPVDNVKALVDTVHEVSLCK</sequence>
<feature type="domain" description="Uroporphyrinogen decarboxylase (URO-D)" evidence="13">
    <location>
        <begin position="22"/>
        <end position="31"/>
    </location>
</feature>
<dbReference type="PANTHER" id="PTHR21091:SF169">
    <property type="entry name" value="UROPORPHYRINOGEN DECARBOXYLASE"/>
    <property type="match status" value="1"/>
</dbReference>
<dbReference type="HAMAP" id="MF_00218">
    <property type="entry name" value="URO_D"/>
    <property type="match status" value="1"/>
</dbReference>
<evidence type="ECO:0000313" key="15">
    <source>
        <dbReference type="EMBL" id="KJU87532.1"/>
    </source>
</evidence>
<reference evidence="15 16" key="1">
    <citation type="submission" date="2015-02" db="EMBL/GenBank/DDBJ databases">
        <title>Single-cell genomics of uncultivated deep-branching MTB reveals a conserved set of magnetosome genes.</title>
        <authorList>
            <person name="Kolinko S."/>
            <person name="Richter M."/>
            <person name="Glockner F.O."/>
            <person name="Brachmann A."/>
            <person name="Schuler D."/>
        </authorList>
    </citation>
    <scope>NUCLEOTIDE SEQUENCE [LARGE SCALE GENOMIC DNA]</scope>
    <source>
        <strain evidence="15">TM-1</strain>
    </source>
</reference>
<comment type="function">
    <text evidence="10">Catalyzes the decarboxylation of four acetate groups of uroporphyrinogen-III to yield coproporphyrinogen-III.</text>
</comment>
<feature type="domain" description="Uroporphyrinogen decarboxylase (URO-D)" evidence="14">
    <location>
        <begin position="139"/>
        <end position="155"/>
    </location>
</feature>
<dbReference type="InterPro" id="IPR000257">
    <property type="entry name" value="Uroporphyrinogen_deCOase"/>
</dbReference>
<comment type="catalytic activity">
    <reaction evidence="10 11">
        <text>uroporphyrinogen III + 4 H(+) = coproporphyrinogen III + 4 CO2</text>
        <dbReference type="Rhea" id="RHEA:19865"/>
        <dbReference type="ChEBI" id="CHEBI:15378"/>
        <dbReference type="ChEBI" id="CHEBI:16526"/>
        <dbReference type="ChEBI" id="CHEBI:57308"/>
        <dbReference type="ChEBI" id="CHEBI:57309"/>
        <dbReference type="EC" id="4.1.1.37"/>
    </reaction>
</comment>
<evidence type="ECO:0000256" key="2">
    <source>
        <dbReference type="ARBA" id="ARBA00004804"/>
    </source>
</evidence>
<evidence type="ECO:0000256" key="5">
    <source>
        <dbReference type="ARBA" id="ARBA00012288"/>
    </source>
</evidence>
<dbReference type="EC" id="4.1.1.37" evidence="5 10"/>
<evidence type="ECO:0000256" key="9">
    <source>
        <dbReference type="ARBA" id="ARBA00023244"/>
    </source>
</evidence>
<keyword evidence="9 10" id="KW-0627">Porphyrin biosynthesis</keyword>
<feature type="binding site" evidence="10">
    <location>
        <begin position="27"/>
        <end position="31"/>
    </location>
    <ligand>
        <name>substrate</name>
    </ligand>
</feature>
<feature type="binding site" evidence="10">
    <location>
        <position position="319"/>
    </location>
    <ligand>
        <name>substrate</name>
    </ligand>
</feature>
<evidence type="ECO:0000256" key="7">
    <source>
        <dbReference type="ARBA" id="ARBA00022793"/>
    </source>
</evidence>
<name>A0A0F3H0B0_9BACT</name>
<feature type="site" description="Transition state stabilizer" evidence="10">
    <location>
        <position position="76"/>
    </location>
</feature>
<evidence type="ECO:0000256" key="10">
    <source>
        <dbReference type="HAMAP-Rule" id="MF_00218"/>
    </source>
</evidence>
<dbReference type="UniPathway" id="UPA00251">
    <property type="reaction ID" value="UER00321"/>
</dbReference>
<keyword evidence="6 10" id="KW-0963">Cytoplasm</keyword>
<evidence type="ECO:0000259" key="14">
    <source>
        <dbReference type="PROSITE" id="PS00907"/>
    </source>
</evidence>
<keyword evidence="7 10" id="KW-0210">Decarboxylase</keyword>
<comment type="subcellular location">
    <subcellularLocation>
        <location evidence="1">Cytoplasm</location>
        <location evidence="1">Cytosol</location>
    </subcellularLocation>
</comment>
<evidence type="ECO:0000313" key="16">
    <source>
        <dbReference type="Proteomes" id="UP000033423"/>
    </source>
</evidence>
<dbReference type="PROSITE" id="PS00907">
    <property type="entry name" value="UROD_2"/>
    <property type="match status" value="1"/>
</dbReference>
<dbReference type="GO" id="GO:0006782">
    <property type="term" value="P:protoporphyrinogen IX biosynthetic process"/>
    <property type="evidence" value="ECO:0007669"/>
    <property type="project" value="UniProtKB-UniRule"/>
</dbReference>
<feature type="binding site" evidence="10">
    <location>
        <position position="76"/>
    </location>
    <ligand>
        <name>substrate</name>
    </ligand>
</feature>
<comment type="pathway">
    <text evidence="2 10 11">Porphyrin-containing compound metabolism; protoporphyrin-IX biosynthesis; coproporphyrinogen-III from 5-aminolevulinate: step 4/4.</text>
</comment>
<dbReference type="InterPro" id="IPR006361">
    <property type="entry name" value="Uroporphyrinogen_deCO2ase_HemE"/>
</dbReference>
<dbReference type="PROSITE" id="PS00906">
    <property type="entry name" value="UROD_1"/>
    <property type="match status" value="1"/>
</dbReference>
<evidence type="ECO:0000256" key="3">
    <source>
        <dbReference type="ARBA" id="ARBA00009935"/>
    </source>
</evidence>
<evidence type="ECO:0000256" key="11">
    <source>
        <dbReference type="RuleBase" id="RU000554"/>
    </source>
</evidence>
<evidence type="ECO:0000259" key="13">
    <source>
        <dbReference type="PROSITE" id="PS00906"/>
    </source>
</evidence>
<accession>A0A0F3H0B0</accession>
<dbReference type="Pfam" id="PF01208">
    <property type="entry name" value="URO-D"/>
    <property type="match status" value="1"/>
</dbReference>
<comment type="similarity">
    <text evidence="3 10 12">Belongs to the uroporphyrinogen decarboxylase family.</text>
</comment>
<feature type="binding site" evidence="10">
    <location>
        <position position="206"/>
    </location>
    <ligand>
        <name>substrate</name>
    </ligand>
</feature>
<dbReference type="SUPFAM" id="SSF51726">
    <property type="entry name" value="UROD/MetE-like"/>
    <property type="match status" value="1"/>
</dbReference>
<dbReference type="FunFam" id="3.20.20.210:FF:000008">
    <property type="entry name" value="Uroporphyrinogen decarboxylase"/>
    <property type="match status" value="1"/>
</dbReference>
<evidence type="ECO:0000256" key="12">
    <source>
        <dbReference type="RuleBase" id="RU004169"/>
    </source>
</evidence>
<keyword evidence="8 10" id="KW-0456">Lyase</keyword>
<dbReference type="Gene3D" id="3.20.20.210">
    <property type="match status" value="1"/>
</dbReference>
<organism evidence="15 16">
    <name type="scientific">Candidatus Magnetobacterium bavaricum</name>
    <dbReference type="NCBI Taxonomy" id="29290"/>
    <lineage>
        <taxon>Bacteria</taxon>
        <taxon>Pseudomonadati</taxon>
        <taxon>Nitrospirota</taxon>
        <taxon>Thermodesulfovibrionia</taxon>
        <taxon>Thermodesulfovibrionales</taxon>
        <taxon>Candidatus Magnetobacteriaceae</taxon>
        <taxon>Candidatus Magnetobacterium</taxon>
    </lineage>
</organism>
<feature type="binding site" evidence="10">
    <location>
        <position position="151"/>
    </location>
    <ligand>
        <name>substrate</name>
    </ligand>
</feature>
<dbReference type="Proteomes" id="UP000033423">
    <property type="component" value="Unassembled WGS sequence"/>
</dbReference>
<dbReference type="PATRIC" id="fig|29290.4.peg.378"/>
<comment type="caution">
    <text evidence="10">Lacks conserved residue(s) required for the propagation of feature annotation.</text>
</comment>
<evidence type="ECO:0000256" key="4">
    <source>
        <dbReference type="ARBA" id="ARBA00011738"/>
    </source>
</evidence>
<keyword evidence="16" id="KW-1185">Reference proteome</keyword>
<dbReference type="InterPro" id="IPR038071">
    <property type="entry name" value="UROD/MetE-like_sf"/>
</dbReference>